<keyword evidence="3" id="KW-1185">Reference proteome</keyword>
<dbReference type="PANTHER" id="PTHR40455:SF1">
    <property type="entry name" value="ANTITOXIN HIGA"/>
    <property type="match status" value="1"/>
</dbReference>
<dbReference type="SUPFAM" id="SSF47413">
    <property type="entry name" value="lambda repressor-like DNA-binding domains"/>
    <property type="match status" value="1"/>
</dbReference>
<dbReference type="InterPro" id="IPR039060">
    <property type="entry name" value="Antitox_HigA"/>
</dbReference>
<comment type="caution">
    <text evidence="2">The sequence shown here is derived from an EMBL/GenBank/DDBJ whole genome shotgun (WGS) entry which is preliminary data.</text>
</comment>
<organism evidence="2 3">
    <name type="scientific">Sphingobacterium tenebrionis</name>
    <dbReference type="NCBI Taxonomy" id="3111775"/>
    <lineage>
        <taxon>Bacteria</taxon>
        <taxon>Pseudomonadati</taxon>
        <taxon>Bacteroidota</taxon>
        <taxon>Sphingobacteriia</taxon>
        <taxon>Sphingobacteriales</taxon>
        <taxon>Sphingobacteriaceae</taxon>
        <taxon>Sphingobacterium</taxon>
    </lineage>
</organism>
<dbReference type="PANTHER" id="PTHR40455">
    <property type="entry name" value="ANTITOXIN HIGA"/>
    <property type="match status" value="1"/>
</dbReference>
<dbReference type="EMBL" id="JAYLLN010000014">
    <property type="protein sequence ID" value="MEI5984745.1"/>
    <property type="molecule type" value="Genomic_DNA"/>
</dbReference>
<dbReference type="Gene3D" id="1.10.260.40">
    <property type="entry name" value="lambda repressor-like DNA-binding domains"/>
    <property type="match status" value="1"/>
</dbReference>
<dbReference type="InterPro" id="IPR010982">
    <property type="entry name" value="Lambda_DNA-bd_dom_sf"/>
</dbReference>
<sequence>MRKYPQWFLIETEEEYNIVVKRYEEIKYAPKGSLAFKEKQLLVHLISEYEKSTFKFMELDPIEIIKCRMEDFGYKPSDLAKQYGDKGTISKVLNYKQSLSLTMIRMFSELLNIPPQLLIKDYDLKVSK</sequence>
<name>A0ABU8I4U9_9SPHI</name>
<evidence type="ECO:0000313" key="2">
    <source>
        <dbReference type="EMBL" id="MEI5984745.1"/>
    </source>
</evidence>
<dbReference type="PROSITE" id="PS50943">
    <property type="entry name" value="HTH_CROC1"/>
    <property type="match status" value="1"/>
</dbReference>
<feature type="domain" description="HTH cro/C1-type" evidence="1">
    <location>
        <begin position="64"/>
        <end position="118"/>
    </location>
</feature>
<dbReference type="InterPro" id="IPR001387">
    <property type="entry name" value="Cro/C1-type_HTH"/>
</dbReference>
<reference evidence="2 3" key="1">
    <citation type="submission" date="2024-01" db="EMBL/GenBank/DDBJ databases">
        <title>Sphingobacterium tenebrionis sp. nov., a novel endophyte isolated from tenebrio molitor intestines.</title>
        <authorList>
            <person name="Zhang C."/>
        </authorList>
    </citation>
    <scope>NUCLEOTIDE SEQUENCE [LARGE SCALE GENOMIC DNA]</scope>
    <source>
        <strain evidence="2 3">PU5-4</strain>
    </source>
</reference>
<evidence type="ECO:0000259" key="1">
    <source>
        <dbReference type="PROSITE" id="PS50943"/>
    </source>
</evidence>
<dbReference type="Proteomes" id="UP001363035">
    <property type="component" value="Unassembled WGS sequence"/>
</dbReference>
<dbReference type="RefSeq" id="WP_336557508.1">
    <property type="nucleotide sequence ID" value="NZ_JAYLLN010000014.1"/>
</dbReference>
<proteinExistence type="predicted"/>
<gene>
    <name evidence="2" type="ORF">VJ786_07515</name>
</gene>
<accession>A0ABU8I4U9</accession>
<protein>
    <submittedName>
        <fullName evidence="2">XRE family transcriptional regulator</fullName>
    </submittedName>
</protein>
<evidence type="ECO:0000313" key="3">
    <source>
        <dbReference type="Proteomes" id="UP001363035"/>
    </source>
</evidence>